<gene>
    <name evidence="2" type="ORF">LTRI10_LOCUS26866</name>
</gene>
<proteinExistence type="predicted"/>
<organism evidence="2 3">
    <name type="scientific">Linum trigynum</name>
    <dbReference type="NCBI Taxonomy" id="586398"/>
    <lineage>
        <taxon>Eukaryota</taxon>
        <taxon>Viridiplantae</taxon>
        <taxon>Streptophyta</taxon>
        <taxon>Embryophyta</taxon>
        <taxon>Tracheophyta</taxon>
        <taxon>Spermatophyta</taxon>
        <taxon>Magnoliopsida</taxon>
        <taxon>eudicotyledons</taxon>
        <taxon>Gunneridae</taxon>
        <taxon>Pentapetalae</taxon>
        <taxon>rosids</taxon>
        <taxon>fabids</taxon>
        <taxon>Malpighiales</taxon>
        <taxon>Linaceae</taxon>
        <taxon>Linum</taxon>
    </lineage>
</organism>
<dbReference type="Gene3D" id="1.20.1280.50">
    <property type="match status" value="1"/>
</dbReference>
<dbReference type="CDD" id="cd22157">
    <property type="entry name" value="F-box_AtFBW1-like"/>
    <property type="match status" value="1"/>
</dbReference>
<dbReference type="AlphaFoldDB" id="A0AAV2EIE8"/>
<dbReference type="PANTHER" id="PTHR31672:SF13">
    <property type="entry name" value="F-BOX PROTEIN CPR30-LIKE"/>
    <property type="match status" value="1"/>
</dbReference>
<dbReference type="PROSITE" id="PS50181">
    <property type="entry name" value="FBOX"/>
    <property type="match status" value="1"/>
</dbReference>
<feature type="domain" description="F-box" evidence="1">
    <location>
        <begin position="1"/>
        <end position="44"/>
    </location>
</feature>
<dbReference type="EMBL" id="OZ034817">
    <property type="protein sequence ID" value="CAL1385751.1"/>
    <property type="molecule type" value="Genomic_DNA"/>
</dbReference>
<evidence type="ECO:0000259" key="1">
    <source>
        <dbReference type="PROSITE" id="PS50181"/>
    </source>
</evidence>
<evidence type="ECO:0000313" key="2">
    <source>
        <dbReference type="EMBL" id="CAL1385751.1"/>
    </source>
</evidence>
<dbReference type="Pfam" id="PF00646">
    <property type="entry name" value="F-box"/>
    <property type="match status" value="1"/>
</dbReference>
<sequence>MSDHVPFDLVTKILLRLPVAAILRWRSVCKRWQALIDSTEFSKLQLNHSSATTKNAFLFVLEDDGCGNGDLHLATYIDGLRRETIPSFRSKPPPSAQIGVITLIGSCNGLVCFSNDADMAIITNPATQQTHVTPAIPNPLMDLVSIADCVYRYGCGFVYDSVSDDYKVIKLHQMLMLGFDANGEDFHSELVIYGVRSNSSVSVKFPYFLSAEKMGVFVAGAIHWVVHDDRDRGDLVVGFDLGLGECKEIPQPEYRNRKSLKIRIGELENCLCIFANYPGRVVDVWMMKEYGVRESWSIMRSIPHPGLCYDKRIRPLGYSMTGQEILLQLDEKRLVWCDLKKNPPGVDASTEITVNGLRKKKKKNKNKKKYIDAIVCFGSLVSPGGMLPPKEQVKIDKQRKKRDGFLSAGFKLKL</sequence>
<keyword evidence="3" id="KW-1185">Reference proteome</keyword>
<dbReference type="Pfam" id="PF07734">
    <property type="entry name" value="FBA_1"/>
    <property type="match status" value="1"/>
</dbReference>
<dbReference type="SUPFAM" id="SSF81383">
    <property type="entry name" value="F-box domain"/>
    <property type="match status" value="1"/>
</dbReference>
<dbReference type="InterPro" id="IPR006527">
    <property type="entry name" value="F-box-assoc_dom_typ1"/>
</dbReference>
<dbReference type="InterPro" id="IPR001810">
    <property type="entry name" value="F-box_dom"/>
</dbReference>
<accession>A0AAV2EIE8</accession>
<dbReference type="PANTHER" id="PTHR31672">
    <property type="entry name" value="BNACNNG10540D PROTEIN"/>
    <property type="match status" value="1"/>
</dbReference>
<dbReference type="InterPro" id="IPR017451">
    <property type="entry name" value="F-box-assoc_interact_dom"/>
</dbReference>
<dbReference type="SMART" id="SM00256">
    <property type="entry name" value="FBOX"/>
    <property type="match status" value="1"/>
</dbReference>
<dbReference type="NCBIfam" id="TIGR01640">
    <property type="entry name" value="F_box_assoc_1"/>
    <property type="match status" value="1"/>
</dbReference>
<dbReference type="InterPro" id="IPR050796">
    <property type="entry name" value="SCF_F-box_component"/>
</dbReference>
<evidence type="ECO:0000313" key="3">
    <source>
        <dbReference type="Proteomes" id="UP001497516"/>
    </source>
</evidence>
<protein>
    <recommendedName>
        <fullName evidence="1">F-box domain-containing protein</fullName>
    </recommendedName>
</protein>
<reference evidence="2 3" key="1">
    <citation type="submission" date="2024-04" db="EMBL/GenBank/DDBJ databases">
        <authorList>
            <person name="Fracassetti M."/>
        </authorList>
    </citation>
    <scope>NUCLEOTIDE SEQUENCE [LARGE SCALE GENOMIC DNA]</scope>
</reference>
<name>A0AAV2EIE8_9ROSI</name>
<dbReference type="Proteomes" id="UP001497516">
    <property type="component" value="Chromosome 4"/>
</dbReference>
<dbReference type="InterPro" id="IPR036047">
    <property type="entry name" value="F-box-like_dom_sf"/>
</dbReference>